<name>A0A8G1LUG2_9VIRU</name>
<organism evidence="1">
    <name type="scientific">Southern bean mosaic virus</name>
    <dbReference type="NCBI Taxonomy" id="12139"/>
    <lineage>
        <taxon>Viruses</taxon>
        <taxon>Riboviria</taxon>
        <taxon>Orthornavirae</taxon>
        <taxon>Pisuviricota</taxon>
        <taxon>Pisoniviricetes</taxon>
        <taxon>Sobelivirales</taxon>
        <taxon>Solemoviridae</taxon>
        <taxon>Sobemovirus</taxon>
        <taxon>Sobemovirus SBMV</taxon>
    </lineage>
</organism>
<evidence type="ECO:0000313" key="1">
    <source>
        <dbReference type="EMBL" id="QZA75403.1"/>
    </source>
</evidence>
<reference evidence="1" key="1">
    <citation type="submission" date="2021-04" db="EMBL/GenBank/DDBJ databases">
        <title>Plant Virus Collection isolate.</title>
        <authorList>
            <person name="Knierim D."/>
            <person name="Margaria P."/>
            <person name="Menzel W."/>
            <person name="Winter S."/>
        </authorList>
    </citation>
    <scope>NUCLEOTIDE SEQUENCE</scope>
    <source>
        <strain evidence="1">DSMZ PV-0100</strain>
    </source>
</reference>
<accession>A0A8G1LUG2</accession>
<dbReference type="EMBL" id="MW961150">
    <property type="protein sequence ID" value="QZA75403.1"/>
    <property type="molecule type" value="Genomic_RNA"/>
</dbReference>
<sequence>MGICLGLERSGRRERNTSTSVRNLSVDNVSSRPLTIIPDNVSKCYLRGNLVRHPYGGVPTRITSSNSGLDDPVRYAALVERVIRDIPL</sequence>
<protein>
    <submittedName>
        <fullName evidence="1">Px</fullName>
    </submittedName>
</protein>
<proteinExistence type="predicted"/>
<gene>
    <name evidence="1" type="primary">ORFx</name>
</gene>